<comment type="caution">
    <text evidence="1">The sequence shown here is derived from an EMBL/GenBank/DDBJ whole genome shotgun (WGS) entry which is preliminary data.</text>
</comment>
<organism evidence="1 2">
    <name type="scientific">Colletotrichum godetiae</name>
    <dbReference type="NCBI Taxonomy" id="1209918"/>
    <lineage>
        <taxon>Eukaryota</taxon>
        <taxon>Fungi</taxon>
        <taxon>Dikarya</taxon>
        <taxon>Ascomycota</taxon>
        <taxon>Pezizomycotina</taxon>
        <taxon>Sordariomycetes</taxon>
        <taxon>Hypocreomycetidae</taxon>
        <taxon>Glomerellales</taxon>
        <taxon>Glomerellaceae</taxon>
        <taxon>Colletotrichum</taxon>
        <taxon>Colletotrichum acutatum species complex</taxon>
    </lineage>
</organism>
<dbReference type="AlphaFoldDB" id="A0AAJ0AM48"/>
<dbReference type="Proteomes" id="UP001224890">
    <property type="component" value="Unassembled WGS sequence"/>
</dbReference>
<evidence type="ECO:0000313" key="1">
    <source>
        <dbReference type="EMBL" id="KAK1676429.1"/>
    </source>
</evidence>
<name>A0AAJ0AM48_9PEZI</name>
<reference evidence="1" key="1">
    <citation type="submission" date="2021-06" db="EMBL/GenBank/DDBJ databases">
        <title>Comparative genomics, transcriptomics and evolutionary studies reveal genomic signatures of adaptation to plant cell wall in hemibiotrophic fungi.</title>
        <authorList>
            <consortium name="DOE Joint Genome Institute"/>
            <person name="Baroncelli R."/>
            <person name="Diaz J.F."/>
            <person name="Benocci T."/>
            <person name="Peng M."/>
            <person name="Battaglia E."/>
            <person name="Haridas S."/>
            <person name="Andreopoulos W."/>
            <person name="Labutti K."/>
            <person name="Pangilinan J."/>
            <person name="Floch G.L."/>
            <person name="Makela M.R."/>
            <person name="Henrissat B."/>
            <person name="Grigoriev I.V."/>
            <person name="Crouch J.A."/>
            <person name="De Vries R.P."/>
            <person name="Sukno S.A."/>
            <person name="Thon M.R."/>
        </authorList>
    </citation>
    <scope>NUCLEOTIDE SEQUENCE</scope>
    <source>
        <strain evidence="1">CBS 193.32</strain>
    </source>
</reference>
<evidence type="ECO:0000313" key="2">
    <source>
        <dbReference type="Proteomes" id="UP001224890"/>
    </source>
</evidence>
<gene>
    <name evidence="1" type="ORF">BDP55DRAFT_727768</name>
</gene>
<proteinExistence type="predicted"/>
<dbReference type="RefSeq" id="XP_060430432.1">
    <property type="nucleotide sequence ID" value="XM_060579344.1"/>
</dbReference>
<sequence length="176" mass="19241">MANTSVLVLAKSSTSSHPTATILATADYDDTQALVEAIKGALEANTSRTKRFLKKNILFLKPTVSIARLRPIEVPDLTALPPWKALIRYTTPNEGFTEAVREPKSMNQGFYTQLFPLYNDVFVDINQEGGRITLPQHALVMEYKMSPTTQRVIGGMVSVLGGLITVAVRAGEGSFN</sequence>
<dbReference type="EMBL" id="JAHMHR010000017">
    <property type="protein sequence ID" value="KAK1676429.1"/>
    <property type="molecule type" value="Genomic_DNA"/>
</dbReference>
<dbReference type="GeneID" id="85463870"/>
<accession>A0AAJ0AM48</accession>
<protein>
    <recommendedName>
        <fullName evidence="3">Metalloprotease 1</fullName>
    </recommendedName>
</protein>
<keyword evidence="2" id="KW-1185">Reference proteome</keyword>
<evidence type="ECO:0008006" key="3">
    <source>
        <dbReference type="Google" id="ProtNLM"/>
    </source>
</evidence>